<evidence type="ECO:0000259" key="1">
    <source>
        <dbReference type="Pfam" id="PF10620"/>
    </source>
</evidence>
<protein>
    <submittedName>
        <fullName evidence="2">Malonate decarboxylase holo-[acyl-carrier-protein] synthase</fullName>
    </submittedName>
</protein>
<proteinExistence type="predicted"/>
<reference evidence="2 3" key="1">
    <citation type="submission" date="2023-06" db="EMBL/GenBank/DDBJ databases">
        <title>Pelomonas sp. PFR6 16S ribosomal RNA gene Genome sequencing and assembly.</title>
        <authorList>
            <person name="Woo H."/>
        </authorList>
    </citation>
    <scope>NUCLEOTIDE SEQUENCE [LARGE SCALE GENOMIC DNA]</scope>
    <source>
        <strain evidence="2 3">PFR6</strain>
    </source>
</reference>
<evidence type="ECO:0000313" key="2">
    <source>
        <dbReference type="EMBL" id="MDN3920080.1"/>
    </source>
</evidence>
<organism evidence="2 3">
    <name type="scientific">Roseateles violae</name>
    <dbReference type="NCBI Taxonomy" id="3058042"/>
    <lineage>
        <taxon>Bacteria</taxon>
        <taxon>Pseudomonadati</taxon>
        <taxon>Pseudomonadota</taxon>
        <taxon>Betaproteobacteria</taxon>
        <taxon>Burkholderiales</taxon>
        <taxon>Sphaerotilaceae</taxon>
        <taxon>Roseateles</taxon>
    </lineage>
</organism>
<comment type="caution">
    <text evidence="2">The sequence shown here is derived from an EMBL/GenBank/DDBJ whole genome shotgun (WGS) entry which is preliminary data.</text>
</comment>
<dbReference type="EMBL" id="JAUHHC010000002">
    <property type="protein sequence ID" value="MDN3920080.1"/>
    <property type="molecule type" value="Genomic_DNA"/>
</dbReference>
<dbReference type="InterPro" id="IPR049180">
    <property type="entry name" value="MdcG_C"/>
</dbReference>
<dbReference type="RefSeq" id="WP_290358968.1">
    <property type="nucleotide sequence ID" value="NZ_JAUHHC010000002.1"/>
</dbReference>
<name>A0ABT8DNZ3_9BURK</name>
<feature type="domain" description="Phosphoribosyl-dephospho-CoA transferase MdcG C-terminal" evidence="1">
    <location>
        <begin position="110"/>
        <end position="215"/>
    </location>
</feature>
<sequence>MATPDSALPKRSDQGPMMVPLHPHLLAHLNPVAWKGLEQLHWDASERECLAYWKAARLPLLVTGQPPDFNERSSHIAMCIEAPIRWGRRKMRLRVAKRDVLFFDEFPVAARIAGLLPANARASWARLCSSFHRLGATPRVYGSYGWQGIAGGGYVHRRAELNLWLQVTEPDEGDEIVAILSRFQAPKMRLEAELLLIRGGAAVAAVDWREWRARRWEAMPFRAMPAAKLPPLQRELPEREPAEALA</sequence>
<dbReference type="Pfam" id="PF10620">
    <property type="entry name" value="MdcG"/>
    <property type="match status" value="1"/>
</dbReference>
<keyword evidence="3" id="KW-1185">Reference proteome</keyword>
<evidence type="ECO:0000313" key="3">
    <source>
        <dbReference type="Proteomes" id="UP001228044"/>
    </source>
</evidence>
<gene>
    <name evidence="2" type="ORF">QWJ38_07285</name>
</gene>
<dbReference type="Proteomes" id="UP001228044">
    <property type="component" value="Unassembled WGS sequence"/>
</dbReference>
<accession>A0ABT8DNZ3</accession>